<name>A0A218WLM1_PUNGR</name>
<evidence type="ECO:0000313" key="2">
    <source>
        <dbReference type="Proteomes" id="UP000197138"/>
    </source>
</evidence>
<proteinExistence type="predicted"/>
<sequence length="64" mass="6995">MFALREEAKLEIEKAILAQGGQIVLSAMSTKDVAESLFGSLEPRVASSFTILVVFPCVFTFLDE</sequence>
<evidence type="ECO:0000313" key="1">
    <source>
        <dbReference type="EMBL" id="OWM73695.1"/>
    </source>
</evidence>
<comment type="caution">
    <text evidence="1">The sequence shown here is derived from an EMBL/GenBank/DDBJ whole genome shotgun (WGS) entry which is preliminary data.</text>
</comment>
<dbReference type="EMBL" id="MTKT01003950">
    <property type="protein sequence ID" value="OWM73695.1"/>
    <property type="molecule type" value="Genomic_DNA"/>
</dbReference>
<dbReference type="Proteomes" id="UP000197138">
    <property type="component" value="Unassembled WGS sequence"/>
</dbReference>
<protein>
    <submittedName>
        <fullName evidence="1">Uncharacterized protein</fullName>
    </submittedName>
</protein>
<reference evidence="2" key="1">
    <citation type="journal article" date="2017" name="Plant J.">
        <title>The pomegranate (Punica granatum L.) genome and the genomics of punicalagin biosynthesis.</title>
        <authorList>
            <person name="Qin G."/>
            <person name="Xu C."/>
            <person name="Ming R."/>
            <person name="Tang H."/>
            <person name="Guyot R."/>
            <person name="Kramer E.M."/>
            <person name="Hu Y."/>
            <person name="Yi X."/>
            <person name="Qi Y."/>
            <person name="Xu X."/>
            <person name="Gao Z."/>
            <person name="Pan H."/>
            <person name="Jian J."/>
            <person name="Tian Y."/>
            <person name="Yue Z."/>
            <person name="Xu Y."/>
        </authorList>
    </citation>
    <scope>NUCLEOTIDE SEQUENCE [LARGE SCALE GENOMIC DNA]</scope>
    <source>
        <strain evidence="2">cv. Dabenzi</strain>
    </source>
</reference>
<organism evidence="1 2">
    <name type="scientific">Punica granatum</name>
    <name type="common">Pomegranate</name>
    <dbReference type="NCBI Taxonomy" id="22663"/>
    <lineage>
        <taxon>Eukaryota</taxon>
        <taxon>Viridiplantae</taxon>
        <taxon>Streptophyta</taxon>
        <taxon>Embryophyta</taxon>
        <taxon>Tracheophyta</taxon>
        <taxon>Spermatophyta</taxon>
        <taxon>Magnoliopsida</taxon>
        <taxon>eudicotyledons</taxon>
        <taxon>Gunneridae</taxon>
        <taxon>Pentapetalae</taxon>
        <taxon>rosids</taxon>
        <taxon>malvids</taxon>
        <taxon>Myrtales</taxon>
        <taxon>Lythraceae</taxon>
        <taxon>Punica</taxon>
    </lineage>
</organism>
<gene>
    <name evidence="1" type="ORF">CDL15_Pgr026799</name>
</gene>
<dbReference type="AlphaFoldDB" id="A0A218WLM1"/>
<accession>A0A218WLM1</accession>